<proteinExistence type="predicted"/>
<dbReference type="OrthoDB" id="5297106at2"/>
<sequence>MKNMMIIDGNKAVITYDDELGLFRGEFTGLNGGADFYAADVESLRREGEISLREFMAVCQENGIEPYKHYSGRFNLRLEPALHAEIAAFASAENLSLNEWVVKRLQSDIQQLQTN</sequence>
<dbReference type="AlphaFoldDB" id="A0A0A3AQI8"/>
<evidence type="ECO:0000313" key="1">
    <source>
        <dbReference type="EMBL" id="KGQ69375.1"/>
    </source>
</evidence>
<accession>A0A0A3AQI8</accession>
<keyword evidence="2" id="KW-1185">Reference proteome</keyword>
<dbReference type="Proteomes" id="UP000030380">
    <property type="component" value="Unassembled WGS sequence"/>
</dbReference>
<dbReference type="SUPFAM" id="SSF143100">
    <property type="entry name" value="TTHA1013/TTHA0281-like"/>
    <property type="match status" value="1"/>
</dbReference>
<dbReference type="InterPro" id="IPR035069">
    <property type="entry name" value="TTHA1013/TTHA0281-like"/>
</dbReference>
<dbReference type="InterPro" id="IPR010985">
    <property type="entry name" value="Ribbon_hlx_hlx"/>
</dbReference>
<evidence type="ECO:0000313" key="2">
    <source>
        <dbReference type="Proteomes" id="UP000030380"/>
    </source>
</evidence>
<dbReference type="InterPro" id="IPR013321">
    <property type="entry name" value="Arc_rbn_hlx_hlx"/>
</dbReference>
<dbReference type="Gene3D" id="1.10.1220.10">
    <property type="entry name" value="Met repressor-like"/>
    <property type="match status" value="1"/>
</dbReference>
<comment type="caution">
    <text evidence="1">The sequence shown here is derived from an EMBL/GenBank/DDBJ whole genome shotgun (WGS) entry which is preliminary data.</text>
</comment>
<dbReference type="STRING" id="505317.OA57_11955"/>
<dbReference type="SUPFAM" id="SSF47598">
    <property type="entry name" value="Ribbon-helix-helix"/>
    <property type="match status" value="1"/>
</dbReference>
<dbReference type="RefSeq" id="WP_034618189.1">
    <property type="nucleotide sequence ID" value="NZ_JSUM01000027.1"/>
</dbReference>
<name>A0A0A3AQI8_9PAST</name>
<dbReference type="InterPro" id="IPR008651">
    <property type="entry name" value="Uncharacterised_HicB"/>
</dbReference>
<reference evidence="1 2" key="1">
    <citation type="submission" date="2014-11" db="EMBL/GenBank/DDBJ databases">
        <title>Draft genome sequence of Chelonobacter oris 1662T, associated with respiratory disease in Hermann's Tortoises.</title>
        <authorList>
            <person name="Kudirkiene E."/>
            <person name="Hansen M.J."/>
            <person name="Bojesen A.M."/>
        </authorList>
    </citation>
    <scope>NUCLEOTIDE SEQUENCE [LARGE SCALE GENOMIC DNA]</scope>
    <source>
        <strain evidence="1 2">1662</strain>
    </source>
</reference>
<dbReference type="GO" id="GO:0006355">
    <property type="term" value="P:regulation of DNA-templated transcription"/>
    <property type="evidence" value="ECO:0007669"/>
    <property type="project" value="InterPro"/>
</dbReference>
<dbReference type="Pfam" id="PF05534">
    <property type="entry name" value="HicB"/>
    <property type="match status" value="1"/>
</dbReference>
<protein>
    <submittedName>
        <fullName evidence="1">DNA repair protein</fullName>
    </submittedName>
</protein>
<gene>
    <name evidence="1" type="ORF">OA57_11955</name>
</gene>
<organism evidence="1 2">
    <name type="scientific">Chelonobacter oris</name>
    <dbReference type="NCBI Taxonomy" id="505317"/>
    <lineage>
        <taxon>Bacteria</taxon>
        <taxon>Pseudomonadati</taxon>
        <taxon>Pseudomonadota</taxon>
        <taxon>Gammaproteobacteria</taxon>
        <taxon>Pasteurellales</taxon>
        <taxon>Pasteurellaceae</taxon>
        <taxon>Chelonobacter</taxon>
    </lineage>
</organism>
<dbReference type="EMBL" id="JSUM01000027">
    <property type="protein sequence ID" value="KGQ69375.1"/>
    <property type="molecule type" value="Genomic_DNA"/>
</dbReference>